<proteinExistence type="predicted"/>
<evidence type="ECO:0000256" key="5">
    <source>
        <dbReference type="ARBA" id="ARBA00023180"/>
    </source>
</evidence>
<dbReference type="InterPro" id="IPR000483">
    <property type="entry name" value="Cys-rich_flank_reg_C"/>
</dbReference>
<keyword evidence="1" id="KW-0433">Leucine-rich repeat</keyword>
<dbReference type="InterPro" id="IPR036179">
    <property type="entry name" value="Ig-like_dom_sf"/>
</dbReference>
<dbReference type="InterPro" id="IPR003591">
    <property type="entry name" value="Leu-rich_rpt_typical-subtyp"/>
</dbReference>
<evidence type="ECO:0000256" key="6">
    <source>
        <dbReference type="SAM" id="MobiDB-lite"/>
    </source>
</evidence>
<dbReference type="Proteomes" id="UP000563107">
    <property type="component" value="Unassembled WGS sequence"/>
</dbReference>
<protein>
    <submittedName>
        <fullName evidence="9">ISLR protein</fullName>
    </submittedName>
</protein>
<dbReference type="InterPro" id="IPR050467">
    <property type="entry name" value="LRFN"/>
</dbReference>
<evidence type="ECO:0000256" key="3">
    <source>
        <dbReference type="ARBA" id="ARBA00022737"/>
    </source>
</evidence>
<evidence type="ECO:0000256" key="1">
    <source>
        <dbReference type="ARBA" id="ARBA00022614"/>
    </source>
</evidence>
<feature type="non-terminal residue" evidence="9">
    <location>
        <position position="413"/>
    </location>
</feature>
<dbReference type="Pfam" id="PF07679">
    <property type="entry name" value="I-set"/>
    <property type="match status" value="1"/>
</dbReference>
<feature type="compositionally biased region" description="Basic and acidic residues" evidence="6">
    <location>
        <begin position="350"/>
        <end position="368"/>
    </location>
</feature>
<dbReference type="Pfam" id="PF13855">
    <property type="entry name" value="LRR_8"/>
    <property type="match status" value="2"/>
</dbReference>
<evidence type="ECO:0000259" key="8">
    <source>
        <dbReference type="PROSITE" id="PS50835"/>
    </source>
</evidence>
<dbReference type="InterPro" id="IPR032675">
    <property type="entry name" value="LRR_dom_sf"/>
</dbReference>
<dbReference type="SUPFAM" id="SSF48726">
    <property type="entry name" value="Immunoglobulin"/>
    <property type="match status" value="1"/>
</dbReference>
<dbReference type="AlphaFoldDB" id="A0A7L3EUX8"/>
<dbReference type="SUPFAM" id="SSF52058">
    <property type="entry name" value="L domain-like"/>
    <property type="match status" value="1"/>
</dbReference>
<dbReference type="PROSITE" id="PS50835">
    <property type="entry name" value="IG_LIKE"/>
    <property type="match status" value="1"/>
</dbReference>
<reference evidence="9 10" key="1">
    <citation type="submission" date="2019-09" db="EMBL/GenBank/DDBJ databases">
        <title>Bird 10,000 Genomes (B10K) Project - Family phase.</title>
        <authorList>
            <person name="Zhang G."/>
        </authorList>
    </citation>
    <scope>NUCLEOTIDE SEQUENCE [LARGE SCALE GENOMIC DNA]</scope>
    <source>
        <strain evidence="9">B10K-DU-012-41</strain>
    </source>
</reference>
<dbReference type="PANTHER" id="PTHR45842:SF12">
    <property type="entry name" value="KEKKON 5, ISOFORM A"/>
    <property type="match status" value="1"/>
</dbReference>
<dbReference type="PANTHER" id="PTHR45842">
    <property type="entry name" value="SYNAPTIC ADHESION-LIKE MOLECULE SALM"/>
    <property type="match status" value="1"/>
</dbReference>
<gene>
    <name evidence="9" type="primary">Islr</name>
    <name evidence="9" type="ORF">CHAFRE_R02627</name>
</gene>
<evidence type="ECO:0000313" key="10">
    <source>
        <dbReference type="Proteomes" id="UP000563107"/>
    </source>
</evidence>
<comment type="caution">
    <text evidence="9">The sequence shown here is derived from an EMBL/GenBank/DDBJ whole genome shotgun (WGS) entry which is preliminary data.</text>
</comment>
<dbReference type="SMART" id="SM00082">
    <property type="entry name" value="LRRCT"/>
    <property type="match status" value="1"/>
</dbReference>
<feature type="signal peptide" evidence="7">
    <location>
        <begin position="1"/>
        <end position="19"/>
    </location>
</feature>
<keyword evidence="2 7" id="KW-0732">Signal</keyword>
<feature type="non-terminal residue" evidence="9">
    <location>
        <position position="1"/>
    </location>
</feature>
<dbReference type="InterPro" id="IPR013098">
    <property type="entry name" value="Ig_I-set"/>
</dbReference>
<keyword evidence="3" id="KW-0677">Repeat</keyword>
<dbReference type="InterPro" id="IPR001611">
    <property type="entry name" value="Leu-rich_rpt"/>
</dbReference>
<dbReference type="InterPro" id="IPR003598">
    <property type="entry name" value="Ig_sub2"/>
</dbReference>
<keyword evidence="4" id="KW-1015">Disulfide bond</keyword>
<evidence type="ECO:0000313" key="9">
    <source>
        <dbReference type="EMBL" id="NXT70790.1"/>
    </source>
</evidence>
<evidence type="ECO:0000256" key="4">
    <source>
        <dbReference type="ARBA" id="ARBA00023157"/>
    </source>
</evidence>
<dbReference type="PROSITE" id="PS51450">
    <property type="entry name" value="LRR"/>
    <property type="match status" value="1"/>
</dbReference>
<feature type="chain" id="PRO_5029694359" evidence="7">
    <location>
        <begin position="20"/>
        <end position="413"/>
    </location>
</feature>
<dbReference type="InterPro" id="IPR013783">
    <property type="entry name" value="Ig-like_fold"/>
</dbReference>
<dbReference type="SMART" id="SM00408">
    <property type="entry name" value="IGc2"/>
    <property type="match status" value="1"/>
</dbReference>
<sequence length="413" mass="44329">MRPLLGVLGLVALLSRSLACPALCSCSARKNGRLLAECAYRELRAVPRGLSPNVTILTLSANRLGRLGRASLAEVPELQSLWLGYNHISAVEPGTFAELLQLKNLDLSHNRLVEFPWQDLRNLSGLQILKLSNNRLAALPRGAFRGLHQLRSLWLNDNAIATLPRGAFEALPALAQLQLFHNPFDCSCKLFWLKEWARGTQAVVSRAGSTLCATPERLRGRPVTDIPGALCVAPSVQLTYLSSLAKSGPGDGLTLSLHCSVAGSPLPEIHWQIRTAGRRLDIPGPAVAARDGSAEAGRERFLAFENGTMAIPDFGKEDEGTYTCLAVNDVGTREVSVNVALAGSGNPAEELPRDDPQAGHHSCAKGDELDSSGVGEKLVIIYHVPKEARSAAAGGREFRLGMVPLALGLLLCW</sequence>
<dbReference type="Gene3D" id="3.80.10.10">
    <property type="entry name" value="Ribonuclease Inhibitor"/>
    <property type="match status" value="2"/>
</dbReference>
<keyword evidence="5" id="KW-0325">Glycoprotein</keyword>
<feature type="domain" description="Ig-like" evidence="8">
    <location>
        <begin position="234"/>
        <end position="340"/>
    </location>
</feature>
<dbReference type="PRINTS" id="PR00019">
    <property type="entry name" value="LEURICHRPT"/>
</dbReference>
<dbReference type="EMBL" id="VZTR01029116">
    <property type="protein sequence ID" value="NXT70790.1"/>
    <property type="molecule type" value="Genomic_DNA"/>
</dbReference>
<evidence type="ECO:0000256" key="2">
    <source>
        <dbReference type="ARBA" id="ARBA00022729"/>
    </source>
</evidence>
<name>A0A7L3EUX8_9PASS</name>
<keyword evidence="10" id="KW-1185">Reference proteome</keyword>
<evidence type="ECO:0000256" key="7">
    <source>
        <dbReference type="SAM" id="SignalP"/>
    </source>
</evidence>
<dbReference type="Gene3D" id="2.60.40.10">
    <property type="entry name" value="Immunoglobulins"/>
    <property type="match status" value="1"/>
</dbReference>
<dbReference type="InterPro" id="IPR007110">
    <property type="entry name" value="Ig-like_dom"/>
</dbReference>
<dbReference type="SMART" id="SM00369">
    <property type="entry name" value="LRR_TYP"/>
    <property type="match status" value="4"/>
</dbReference>
<feature type="region of interest" description="Disordered" evidence="6">
    <location>
        <begin position="343"/>
        <end position="369"/>
    </location>
</feature>
<organism evidence="9 10">
    <name type="scientific">Chaetops frenatus</name>
    <name type="common">Rufous rock-jumper</name>
    <dbReference type="NCBI Taxonomy" id="221966"/>
    <lineage>
        <taxon>Eukaryota</taxon>
        <taxon>Metazoa</taxon>
        <taxon>Chordata</taxon>
        <taxon>Craniata</taxon>
        <taxon>Vertebrata</taxon>
        <taxon>Euteleostomi</taxon>
        <taxon>Archelosauria</taxon>
        <taxon>Archosauria</taxon>
        <taxon>Dinosauria</taxon>
        <taxon>Saurischia</taxon>
        <taxon>Theropoda</taxon>
        <taxon>Coelurosauria</taxon>
        <taxon>Aves</taxon>
        <taxon>Neognathae</taxon>
        <taxon>Neoaves</taxon>
        <taxon>Telluraves</taxon>
        <taxon>Australaves</taxon>
        <taxon>Passeriformes</taxon>
        <taxon>Picathartidae</taxon>
        <taxon>Chaetops</taxon>
    </lineage>
</organism>
<accession>A0A7L3EUX8</accession>